<organism evidence="1 2">
    <name type="scientific">Steinernema carpocapsae</name>
    <name type="common">Entomopathogenic nematode</name>
    <dbReference type="NCBI Taxonomy" id="34508"/>
    <lineage>
        <taxon>Eukaryota</taxon>
        <taxon>Metazoa</taxon>
        <taxon>Ecdysozoa</taxon>
        <taxon>Nematoda</taxon>
        <taxon>Chromadorea</taxon>
        <taxon>Rhabditida</taxon>
        <taxon>Tylenchina</taxon>
        <taxon>Panagrolaimomorpha</taxon>
        <taxon>Strongyloidoidea</taxon>
        <taxon>Steinernematidae</taxon>
        <taxon>Steinernema</taxon>
    </lineage>
</organism>
<evidence type="ECO:0000313" key="2">
    <source>
        <dbReference type="Proteomes" id="UP000298663"/>
    </source>
</evidence>
<reference evidence="1 2" key="1">
    <citation type="journal article" date="2015" name="Genome Biol.">
        <title>Comparative genomics of Steinernema reveals deeply conserved gene regulatory networks.</title>
        <authorList>
            <person name="Dillman A.R."/>
            <person name="Macchietto M."/>
            <person name="Porter C.F."/>
            <person name="Rogers A."/>
            <person name="Williams B."/>
            <person name="Antoshechkin I."/>
            <person name="Lee M.M."/>
            <person name="Goodwin Z."/>
            <person name="Lu X."/>
            <person name="Lewis E.E."/>
            <person name="Goodrich-Blair H."/>
            <person name="Stock S.P."/>
            <person name="Adams B.J."/>
            <person name="Sternberg P.W."/>
            <person name="Mortazavi A."/>
        </authorList>
    </citation>
    <scope>NUCLEOTIDE SEQUENCE [LARGE SCALE GENOMIC DNA]</scope>
    <source>
        <strain evidence="1 2">ALL</strain>
    </source>
</reference>
<keyword evidence="2" id="KW-1185">Reference proteome</keyword>
<accession>A0A4U5MKU9</accession>
<evidence type="ECO:0000313" key="1">
    <source>
        <dbReference type="EMBL" id="TKR69932.1"/>
    </source>
</evidence>
<sequence>MNVHARSRSHCSLLETKTPKRRIRWMGFVRSEFIGYRSHDNSDNCDVSDMFKTAIGRAFSSFVDARAREQHACSVFTNRNRTFG</sequence>
<dbReference type="EMBL" id="AZBU02000007">
    <property type="protein sequence ID" value="TKR69932.1"/>
    <property type="molecule type" value="Genomic_DNA"/>
</dbReference>
<dbReference type="AlphaFoldDB" id="A0A4U5MKU9"/>
<comment type="caution">
    <text evidence="1">The sequence shown here is derived from an EMBL/GenBank/DDBJ whole genome shotgun (WGS) entry which is preliminary data.</text>
</comment>
<dbReference type="Proteomes" id="UP000298663">
    <property type="component" value="Unassembled WGS sequence"/>
</dbReference>
<protein>
    <submittedName>
        <fullName evidence="1">Uncharacterized protein</fullName>
    </submittedName>
</protein>
<reference evidence="1 2" key="2">
    <citation type="journal article" date="2019" name="G3 (Bethesda)">
        <title>Hybrid Assembly of the Genome of the Entomopathogenic Nematode Steinernema carpocapsae Identifies the X-Chromosome.</title>
        <authorList>
            <person name="Serra L."/>
            <person name="Macchietto M."/>
            <person name="Macias-Munoz A."/>
            <person name="McGill C.J."/>
            <person name="Rodriguez I.M."/>
            <person name="Rodriguez B."/>
            <person name="Murad R."/>
            <person name="Mortazavi A."/>
        </authorList>
    </citation>
    <scope>NUCLEOTIDE SEQUENCE [LARGE SCALE GENOMIC DNA]</scope>
    <source>
        <strain evidence="1 2">ALL</strain>
    </source>
</reference>
<gene>
    <name evidence="1" type="ORF">L596_022019</name>
</gene>
<proteinExistence type="predicted"/>
<name>A0A4U5MKU9_STECR</name>